<proteinExistence type="predicted"/>
<dbReference type="KEGG" id="vg:60325714"/>
<gene>
    <name evidence="1" type="primary">48</name>
    <name evidence="1" type="ORF">SEA_YUNKEL11_48</name>
</gene>
<dbReference type="RefSeq" id="YP_009954225.1">
    <property type="nucleotide sequence ID" value="NC_051630.1"/>
</dbReference>
<reference evidence="1 2" key="1">
    <citation type="submission" date="2019-07" db="EMBL/GenBank/DDBJ databases">
        <authorList>
            <person name="Abad L.A."/>
            <person name="Stoner T.H."/>
            <person name="Garlena R.A."/>
            <person name="Russell D.A."/>
            <person name="Pope W.H."/>
            <person name="Jacobs-Sera D."/>
            <person name="Hatfull G.F."/>
        </authorList>
    </citation>
    <scope>NUCLEOTIDE SEQUENCE [LARGE SCALE GENOMIC DNA]</scope>
</reference>
<dbReference type="Proteomes" id="UP000326275">
    <property type="component" value="Segment"/>
</dbReference>
<organism evidence="1 2">
    <name type="scientific">Mycobacterium phage Yunkel11</name>
    <dbReference type="NCBI Taxonomy" id="2599886"/>
    <lineage>
        <taxon>Viruses</taxon>
        <taxon>Duplodnaviria</taxon>
        <taxon>Heunggongvirae</taxon>
        <taxon>Uroviricota</taxon>
        <taxon>Caudoviricetes</taxon>
        <taxon>Weiservirinae</taxon>
        <taxon>Anayavirus</taxon>
        <taxon>Anayavirus yunkel11</taxon>
    </lineage>
</organism>
<protein>
    <submittedName>
        <fullName evidence="1">Uncharacterized protein</fullName>
    </submittedName>
</protein>
<evidence type="ECO:0000313" key="2">
    <source>
        <dbReference type="Proteomes" id="UP000326275"/>
    </source>
</evidence>
<dbReference type="EMBL" id="MN234165">
    <property type="protein sequence ID" value="QFG08436.1"/>
    <property type="molecule type" value="Genomic_DNA"/>
</dbReference>
<accession>A0A5J6TC02</accession>
<sequence>MSLARHIATEARLRRELNDALRDADHARRERDAARLVIADQAAALHSLGDQNAYLQQERSELDAAHRAALADLAEATRQLDERDSLAPHLATIAAPALHGEPDMERFG</sequence>
<keyword evidence="2" id="KW-1185">Reference proteome</keyword>
<dbReference type="GeneID" id="60325714"/>
<evidence type="ECO:0000313" key="1">
    <source>
        <dbReference type="EMBL" id="QFG08436.1"/>
    </source>
</evidence>
<name>A0A5J6TC02_9CAUD</name>